<name>A0A6V7PPL7_ANACO</name>
<dbReference type="PANTHER" id="PTHR46644:SF2">
    <property type="entry name" value="DNA REPAIR PROTEIN XRCC2"/>
    <property type="match status" value="1"/>
</dbReference>
<protein>
    <recommendedName>
        <fullName evidence="1">RecA family profile 1 domain-containing protein</fullName>
    </recommendedName>
</protein>
<dbReference type="GO" id="GO:0000724">
    <property type="term" value="P:double-strand break repair via homologous recombination"/>
    <property type="evidence" value="ECO:0007669"/>
    <property type="project" value="InterPro"/>
</dbReference>
<evidence type="ECO:0000313" key="2">
    <source>
        <dbReference type="EMBL" id="CAD1832794.1"/>
    </source>
</evidence>
<evidence type="ECO:0000259" key="1">
    <source>
        <dbReference type="PROSITE" id="PS50162"/>
    </source>
</evidence>
<dbReference type="AlphaFoldDB" id="A0A6V7PPL7"/>
<dbReference type="PANTHER" id="PTHR46644">
    <property type="entry name" value="DNA REPAIR PROTEIN XRCC2"/>
    <property type="match status" value="1"/>
</dbReference>
<dbReference type="PROSITE" id="PS50162">
    <property type="entry name" value="RECA_2"/>
    <property type="match status" value="1"/>
</dbReference>
<accession>A0A6V7PPL7</accession>
<dbReference type="GO" id="GO:0005524">
    <property type="term" value="F:ATP binding"/>
    <property type="evidence" value="ECO:0007669"/>
    <property type="project" value="InterPro"/>
</dbReference>
<dbReference type="Gene3D" id="3.40.50.300">
    <property type="entry name" value="P-loop containing nucleotide triphosphate hydrolases"/>
    <property type="match status" value="1"/>
</dbReference>
<dbReference type="SUPFAM" id="SSF52540">
    <property type="entry name" value="P-loop containing nucleoside triphosphate hydrolases"/>
    <property type="match status" value="1"/>
</dbReference>
<dbReference type="GO" id="GO:0033063">
    <property type="term" value="C:Rad51B-Rad51C-Rad51D-XRCC2 complex"/>
    <property type="evidence" value="ECO:0007669"/>
    <property type="project" value="InterPro"/>
</dbReference>
<reference evidence="2" key="1">
    <citation type="submission" date="2020-07" db="EMBL/GenBank/DDBJ databases">
        <authorList>
            <person name="Lin J."/>
        </authorList>
    </citation>
    <scope>NUCLEOTIDE SEQUENCE</scope>
</reference>
<dbReference type="CDD" id="cd19490">
    <property type="entry name" value="XRCC2"/>
    <property type="match status" value="1"/>
</dbReference>
<dbReference type="GO" id="GO:0003677">
    <property type="term" value="F:DNA binding"/>
    <property type="evidence" value="ECO:0007669"/>
    <property type="project" value="InterPro"/>
</dbReference>
<dbReference type="EMBL" id="LR862150">
    <property type="protein sequence ID" value="CAD1832794.1"/>
    <property type="molecule type" value="Genomic_DNA"/>
</dbReference>
<gene>
    <name evidence="2" type="ORF">CB5_LOCUS16005</name>
</gene>
<dbReference type="InterPro" id="IPR030547">
    <property type="entry name" value="XRCC2"/>
</dbReference>
<dbReference type="GO" id="GO:0140664">
    <property type="term" value="F:ATP-dependent DNA damage sensor activity"/>
    <property type="evidence" value="ECO:0007669"/>
    <property type="project" value="InterPro"/>
</dbReference>
<proteinExistence type="predicted"/>
<feature type="domain" description="RecA family profile 1" evidence="1">
    <location>
        <begin position="19"/>
        <end position="269"/>
    </location>
</feature>
<dbReference type="GO" id="GO:0005657">
    <property type="term" value="C:replication fork"/>
    <property type="evidence" value="ECO:0007669"/>
    <property type="project" value="InterPro"/>
</dbReference>
<sequence>MAEDPRAWIHGDEAAREALARVLSARPFLLLPPLHRVPLRVGNVVEIAGASNSAKSQVLLQAAVHCILPKEWRGIHFGGLERVVAYFDLDCRFDVLRLSQILRHRIMEHFGKLLYFDLYLLLLQFKSNLIYLVAGSTHHTDWQMNEGCQKNDTKVAWTCEFDEELLLSCMRRFLYIRCYSSSDFLAALKTLHGQSERKSDALGSGIYFLMIDSIGAFYWIDRTCQPLPLGDNKSRKNLSPQTLAESIVQEIRKLLELQPMLVLASKTTLFGAGSLTNATQRTSGKWHSVEATDFRTSNWDGRRNLPFHEYMPLVWQARIMMLNCLFFYASSRLFILQELSLSFVTHRVQLQVSEGFTSEVENKQLSVYISEWVQPPLNIKDKFTVRDDGIVVIP</sequence>
<dbReference type="InterPro" id="IPR020588">
    <property type="entry name" value="RecA_ATP-bd"/>
</dbReference>
<dbReference type="InterPro" id="IPR027417">
    <property type="entry name" value="P-loop_NTPase"/>
</dbReference>
<organism evidence="2">
    <name type="scientific">Ananas comosus var. bracteatus</name>
    <name type="common">red pineapple</name>
    <dbReference type="NCBI Taxonomy" id="296719"/>
    <lineage>
        <taxon>Eukaryota</taxon>
        <taxon>Viridiplantae</taxon>
        <taxon>Streptophyta</taxon>
        <taxon>Embryophyta</taxon>
        <taxon>Tracheophyta</taxon>
        <taxon>Spermatophyta</taxon>
        <taxon>Magnoliopsida</taxon>
        <taxon>Liliopsida</taxon>
        <taxon>Poales</taxon>
        <taxon>Bromeliaceae</taxon>
        <taxon>Bromelioideae</taxon>
        <taxon>Ananas</taxon>
    </lineage>
</organism>